<accession>A0A1D2NC03</accession>
<protein>
    <submittedName>
        <fullName evidence="2">ATP synthase subunit beta</fullName>
    </submittedName>
</protein>
<evidence type="ECO:0000256" key="1">
    <source>
        <dbReference type="SAM" id="MobiDB-lite"/>
    </source>
</evidence>
<dbReference type="AlphaFoldDB" id="A0A1D2NC03"/>
<evidence type="ECO:0000313" key="2">
    <source>
        <dbReference type="EMBL" id="ODN02780.1"/>
    </source>
</evidence>
<sequence>MVCFKVKKLKALGKHHHYYRHLGDFEGKKVKRYKRKSNTRLRKRKSDEEEEDEEDEGDQASLNHPPGQHISFTTPPQPSEREGNYRDVMDLMHDNENLPQLSKFPVDFPRLYIGGNGQGSRIPILVNKRHSAWGWTSQWYRRQLIDENKTAQAVERLKSSRNLLSARVSEKHLMKPSQERIPSKVIQKHEYPASVQTLYKAPSDLNGPPPSSPEAEIHASVVKVAPSLPPISPPPPVTPVRAEPKIDPSVLEKRSYLQQRQDIAARYTFHLEGLTSALHTEIPKLPPKKSYKQLMILRAGPRKKASQIEEIRQKRKSSLSSETPPPPKDNTPRRKAEDRGKRPT</sequence>
<proteinExistence type="predicted"/>
<feature type="compositionally biased region" description="Basic residues" evidence="1">
    <location>
        <begin position="31"/>
        <end position="44"/>
    </location>
</feature>
<dbReference type="EMBL" id="LJIJ01000096">
    <property type="protein sequence ID" value="ODN02780.1"/>
    <property type="molecule type" value="Genomic_DNA"/>
</dbReference>
<feature type="region of interest" description="Disordered" evidence="1">
    <location>
        <begin position="31"/>
        <end position="83"/>
    </location>
</feature>
<feature type="region of interest" description="Disordered" evidence="1">
    <location>
        <begin position="299"/>
        <end position="344"/>
    </location>
</feature>
<comment type="caution">
    <text evidence="2">The sequence shown here is derived from an EMBL/GenBank/DDBJ whole genome shotgun (WGS) entry which is preliminary data.</text>
</comment>
<name>A0A1D2NC03_ORCCI</name>
<dbReference type="Proteomes" id="UP000094527">
    <property type="component" value="Unassembled WGS sequence"/>
</dbReference>
<keyword evidence="3" id="KW-1185">Reference proteome</keyword>
<feature type="compositionally biased region" description="Acidic residues" evidence="1">
    <location>
        <begin position="48"/>
        <end position="58"/>
    </location>
</feature>
<gene>
    <name evidence="2" type="ORF">Ocin01_03930</name>
</gene>
<reference evidence="2 3" key="1">
    <citation type="journal article" date="2016" name="Genome Biol. Evol.">
        <title>Gene Family Evolution Reflects Adaptation to Soil Environmental Stressors in the Genome of the Collembolan Orchesella cincta.</title>
        <authorList>
            <person name="Faddeeva-Vakhrusheva A."/>
            <person name="Derks M.F."/>
            <person name="Anvar S.Y."/>
            <person name="Agamennone V."/>
            <person name="Suring W."/>
            <person name="Smit S."/>
            <person name="van Straalen N.M."/>
            <person name="Roelofs D."/>
        </authorList>
    </citation>
    <scope>NUCLEOTIDE SEQUENCE [LARGE SCALE GENOMIC DNA]</scope>
    <source>
        <tissue evidence="2">Mixed pool</tissue>
    </source>
</reference>
<evidence type="ECO:0000313" key="3">
    <source>
        <dbReference type="Proteomes" id="UP000094527"/>
    </source>
</evidence>
<feature type="compositionally biased region" description="Basic and acidic residues" evidence="1">
    <location>
        <begin position="330"/>
        <end position="344"/>
    </location>
</feature>
<organism evidence="2 3">
    <name type="scientific">Orchesella cincta</name>
    <name type="common">Springtail</name>
    <name type="synonym">Podura cincta</name>
    <dbReference type="NCBI Taxonomy" id="48709"/>
    <lineage>
        <taxon>Eukaryota</taxon>
        <taxon>Metazoa</taxon>
        <taxon>Ecdysozoa</taxon>
        <taxon>Arthropoda</taxon>
        <taxon>Hexapoda</taxon>
        <taxon>Collembola</taxon>
        <taxon>Entomobryomorpha</taxon>
        <taxon>Entomobryoidea</taxon>
        <taxon>Orchesellidae</taxon>
        <taxon>Orchesellinae</taxon>
        <taxon>Orchesella</taxon>
    </lineage>
</organism>